<organism evidence="1 2">
    <name type="scientific">Sulfobacillus harzensis</name>
    <dbReference type="NCBI Taxonomy" id="2729629"/>
    <lineage>
        <taxon>Bacteria</taxon>
        <taxon>Bacillati</taxon>
        <taxon>Bacillota</taxon>
        <taxon>Clostridia</taxon>
        <taxon>Eubacteriales</taxon>
        <taxon>Clostridiales Family XVII. Incertae Sedis</taxon>
        <taxon>Sulfobacillus</taxon>
    </lineage>
</organism>
<dbReference type="AlphaFoldDB" id="A0A7Y0L804"/>
<comment type="caution">
    <text evidence="1">The sequence shown here is derived from an EMBL/GenBank/DDBJ whole genome shotgun (WGS) entry which is preliminary data.</text>
</comment>
<proteinExistence type="predicted"/>
<accession>A0A7Y0L804</accession>
<dbReference type="Proteomes" id="UP000533476">
    <property type="component" value="Unassembled WGS sequence"/>
</dbReference>
<protein>
    <submittedName>
        <fullName evidence="1">Uncharacterized protein</fullName>
    </submittedName>
</protein>
<evidence type="ECO:0000313" key="2">
    <source>
        <dbReference type="Proteomes" id="UP000533476"/>
    </source>
</evidence>
<keyword evidence="2" id="KW-1185">Reference proteome</keyword>
<dbReference type="EMBL" id="JABBVZ010000174">
    <property type="protein sequence ID" value="NMP24910.1"/>
    <property type="molecule type" value="Genomic_DNA"/>
</dbReference>
<gene>
    <name evidence="1" type="ORF">HIJ39_21625</name>
</gene>
<reference evidence="1 2" key="1">
    <citation type="submission" date="2020-04" db="EMBL/GenBank/DDBJ databases">
        <authorList>
            <person name="Zhang R."/>
            <person name="Schippers A."/>
        </authorList>
    </citation>
    <scope>NUCLEOTIDE SEQUENCE [LARGE SCALE GENOMIC DNA]</scope>
    <source>
        <strain evidence="1 2">DSM 109850</strain>
    </source>
</reference>
<dbReference type="RefSeq" id="WP_169103115.1">
    <property type="nucleotide sequence ID" value="NZ_JABBVZ010000174.1"/>
</dbReference>
<sequence>MNTRIAYLYRDGANNKQGGEVVLAGALSDEQIADIRHACDDGQWFIPGDVGLPELQAVWVEKGYPLTADDHVWHELVDFEATADSPTLAMTAAAFYERFVSVAHWDVAGAITRIGLG</sequence>
<evidence type="ECO:0000313" key="1">
    <source>
        <dbReference type="EMBL" id="NMP24910.1"/>
    </source>
</evidence>
<name>A0A7Y0L804_9FIRM</name>